<evidence type="ECO:0000313" key="4">
    <source>
        <dbReference type="RefSeq" id="XP_011642340.1"/>
    </source>
</evidence>
<proteinExistence type="predicted"/>
<dbReference type="InterPro" id="IPR011009">
    <property type="entry name" value="Kinase-like_dom_sf"/>
</dbReference>
<dbReference type="Gene3D" id="1.20.58.80">
    <property type="entry name" value="Phosphotransferase system, lactose/cellobiose-type IIA subunit"/>
    <property type="match status" value="1"/>
</dbReference>
<dbReference type="SMART" id="SM00220">
    <property type="entry name" value="S_TKc"/>
    <property type="match status" value="1"/>
</dbReference>
<dbReference type="AlphaFoldDB" id="A0A6I9WI26"/>
<dbReference type="SUPFAM" id="SSF56112">
    <property type="entry name" value="Protein kinase-like (PK-like)"/>
    <property type="match status" value="1"/>
</dbReference>
<dbReference type="PANTHER" id="PTHR15508:SF8">
    <property type="entry name" value="LD24550P"/>
    <property type="match status" value="1"/>
</dbReference>
<dbReference type="PANTHER" id="PTHR15508">
    <property type="entry name" value="RIBOSOMAL PROTEIN S6 KINASE"/>
    <property type="match status" value="1"/>
</dbReference>
<dbReference type="GO" id="GO:0005524">
    <property type="term" value="F:ATP binding"/>
    <property type="evidence" value="ECO:0007669"/>
    <property type="project" value="InterPro"/>
</dbReference>
<feature type="domain" description="PX" evidence="2">
    <location>
        <begin position="1"/>
        <end position="128"/>
    </location>
</feature>
<gene>
    <name evidence="4 5" type="primary">LOC105430460</name>
</gene>
<dbReference type="SMART" id="SM00312">
    <property type="entry name" value="PX"/>
    <property type="match status" value="1"/>
</dbReference>
<dbReference type="Gene3D" id="3.30.1520.10">
    <property type="entry name" value="Phox-like domain"/>
    <property type="match status" value="1"/>
</dbReference>
<dbReference type="SUPFAM" id="SSF116846">
    <property type="entry name" value="MIT domain"/>
    <property type="match status" value="1"/>
</dbReference>
<dbReference type="SUPFAM" id="SSF64268">
    <property type="entry name" value="PX domain"/>
    <property type="match status" value="1"/>
</dbReference>
<name>A0A6I9WI26_9HYME</name>
<dbReference type="KEGG" id="pbar:105430460"/>
<dbReference type="GO" id="GO:0035091">
    <property type="term" value="F:phosphatidylinositol binding"/>
    <property type="evidence" value="ECO:0007669"/>
    <property type="project" value="InterPro"/>
</dbReference>
<dbReference type="InterPro" id="IPR036871">
    <property type="entry name" value="PX_dom_sf"/>
</dbReference>
<dbReference type="Pfam" id="PF04212">
    <property type="entry name" value="MIT"/>
    <property type="match status" value="1"/>
</dbReference>
<sequence length="894" mass="102788">MAPTKDKWTRRFIITETKRHKKGFTIYKVTSMIFLKSFHEEVSKISVWKRYNDFKKLHSELGNLYKRLGIKEAFPTFPKSKYFGRFEAEVVEERKKYALKFLEFVGRHSYLYSSDIFITFFETSHQDNYTNDCAHSLSSDTSEDDRIVASNDSVFANDNIVQDTFQVPYLSKPSNILTSSCSTLSNVICTNNNEFTVHQKNNESQDSINLQNANINKEEQNCKITKLHVQGTKNYDPHIGNKDCDKNNITTFSNVSEFDNLNNVISKNLSNYDTHSTYPTTLYEEVSLSQRQSESTQYLLIAAAHISAAFKHESIGEYEEAFTQYKLGISCLINGVKSDTDKTRILSIKDKVSKYLTRAEQLYNRHLNCNISIVKKPISELQYYKVLKIMKSVMLVMDIRANCNKIIKTAEKSCIQENNISNYVLCKQVPYMVHLYACIETETAIFLILQYASCGKLWDFVRLHYNLYDNSYITSNQICANRDINNETNNSENNCGPNKTENIMENNQVQNDHRYMTGVQSEIYMEMPTIQLLEKSQELLQSVNATLEKSNSIANRLNKRKELKHSESTLSSDTETITQISQKSDLMLSNAHRDKSNPDMKMKDIIAENSLINNLVENRDLKGNNSLKNSKNLNISRNTYASILKESCTARNSLENKKIGNLYNNSISKTISIQNVSTDGLVHIRKTNNIENVSSQINLSNSDCSISETQYQYTCKENNIDNNIEEQKLWQVPESVIRSWAAEILLALEALHQQNIFIFDFKPDNILLDDTGHIRLTYITPQHNIELSKLTYPYSSPELVMFSPTILITSATDIWSFGVILYELLTGITFIKKHPGLFHSHSTINIPSRLSESARSLLCGMLKYHPEERLTIDEIKNHQFFAKIDWLNMTNSPI</sequence>
<dbReference type="PROSITE" id="PS50011">
    <property type="entry name" value="PROTEIN_KINASE_DOM"/>
    <property type="match status" value="1"/>
</dbReference>
<accession>A0A6I9WI26</accession>
<protein>
    <submittedName>
        <fullName evidence="4 5">Ribosomal protein S6 kinase delta-1</fullName>
    </submittedName>
</protein>
<organism evidence="3 4">
    <name type="scientific">Pogonomyrmex barbatus</name>
    <name type="common">red harvester ant</name>
    <dbReference type="NCBI Taxonomy" id="144034"/>
    <lineage>
        <taxon>Eukaryota</taxon>
        <taxon>Metazoa</taxon>
        <taxon>Ecdysozoa</taxon>
        <taxon>Arthropoda</taxon>
        <taxon>Hexapoda</taxon>
        <taxon>Insecta</taxon>
        <taxon>Pterygota</taxon>
        <taxon>Neoptera</taxon>
        <taxon>Endopterygota</taxon>
        <taxon>Hymenoptera</taxon>
        <taxon>Apocrita</taxon>
        <taxon>Aculeata</taxon>
        <taxon>Formicoidea</taxon>
        <taxon>Formicidae</taxon>
        <taxon>Myrmicinae</taxon>
        <taxon>Pogonomyrmex</taxon>
    </lineage>
</organism>
<keyword evidence="4 5" id="KW-0808">Transferase</keyword>
<dbReference type="RefSeq" id="XP_011642340.1">
    <property type="nucleotide sequence ID" value="XM_011644038.2"/>
</dbReference>
<dbReference type="InterPro" id="IPR051866">
    <property type="entry name" value="Intracell_Sig-Traffick_Protein"/>
</dbReference>
<dbReference type="InterPro" id="IPR000719">
    <property type="entry name" value="Prot_kinase_dom"/>
</dbReference>
<evidence type="ECO:0000313" key="5">
    <source>
        <dbReference type="RefSeq" id="XP_025074944.1"/>
    </source>
</evidence>
<dbReference type="Gene3D" id="1.10.510.10">
    <property type="entry name" value="Transferase(Phosphotransferase) domain 1"/>
    <property type="match status" value="1"/>
</dbReference>
<evidence type="ECO:0000313" key="3">
    <source>
        <dbReference type="Proteomes" id="UP000504615"/>
    </source>
</evidence>
<dbReference type="CDD" id="cd06881">
    <property type="entry name" value="PX_SNX15_like"/>
    <property type="match status" value="1"/>
</dbReference>
<dbReference type="RefSeq" id="XP_025074944.1">
    <property type="nucleotide sequence ID" value="XM_025219159.1"/>
</dbReference>
<reference evidence="4 5" key="1">
    <citation type="submission" date="2025-04" db="UniProtKB">
        <authorList>
            <consortium name="RefSeq"/>
        </authorList>
    </citation>
    <scope>IDENTIFICATION</scope>
</reference>
<dbReference type="GO" id="GO:0004672">
    <property type="term" value="F:protein kinase activity"/>
    <property type="evidence" value="ECO:0007669"/>
    <property type="project" value="InterPro"/>
</dbReference>
<dbReference type="SMART" id="SM00745">
    <property type="entry name" value="MIT"/>
    <property type="match status" value="1"/>
</dbReference>
<dbReference type="InterPro" id="IPR036181">
    <property type="entry name" value="MIT_dom_sf"/>
</dbReference>
<dbReference type="GeneID" id="105430460"/>
<dbReference type="Pfam" id="PF00787">
    <property type="entry name" value="PX"/>
    <property type="match status" value="1"/>
</dbReference>
<evidence type="ECO:0000259" key="1">
    <source>
        <dbReference type="PROSITE" id="PS50011"/>
    </source>
</evidence>
<dbReference type="InterPro" id="IPR007330">
    <property type="entry name" value="MIT_dom"/>
</dbReference>
<dbReference type="PROSITE" id="PS50195">
    <property type="entry name" value="PX"/>
    <property type="match status" value="1"/>
</dbReference>
<keyword evidence="3" id="KW-1185">Reference proteome</keyword>
<dbReference type="Pfam" id="PF00069">
    <property type="entry name" value="Pkinase"/>
    <property type="match status" value="1"/>
</dbReference>
<keyword evidence="4 5" id="KW-0418">Kinase</keyword>
<dbReference type="Proteomes" id="UP000504615">
    <property type="component" value="Unplaced"/>
</dbReference>
<evidence type="ECO:0000259" key="2">
    <source>
        <dbReference type="PROSITE" id="PS50195"/>
    </source>
</evidence>
<feature type="domain" description="Protein kinase" evidence="1">
    <location>
        <begin position="509"/>
        <end position="881"/>
    </location>
</feature>
<dbReference type="InterPro" id="IPR001683">
    <property type="entry name" value="PX_dom"/>
</dbReference>
<dbReference type="OrthoDB" id="1278353at2759"/>